<reference evidence="1" key="1">
    <citation type="submission" date="2020-05" db="EMBL/GenBank/DDBJ databases">
        <authorList>
            <person name="Chiriac C."/>
            <person name="Salcher M."/>
            <person name="Ghai R."/>
            <person name="Kavagutti S V."/>
        </authorList>
    </citation>
    <scope>NUCLEOTIDE SEQUENCE</scope>
</reference>
<dbReference type="AlphaFoldDB" id="A0A6J7K1N0"/>
<protein>
    <submittedName>
        <fullName evidence="1">Unannotated protein</fullName>
    </submittedName>
</protein>
<organism evidence="1">
    <name type="scientific">freshwater metagenome</name>
    <dbReference type="NCBI Taxonomy" id="449393"/>
    <lineage>
        <taxon>unclassified sequences</taxon>
        <taxon>metagenomes</taxon>
        <taxon>ecological metagenomes</taxon>
    </lineage>
</organism>
<proteinExistence type="predicted"/>
<dbReference type="EMBL" id="CAFBNE010000039">
    <property type="protein sequence ID" value="CAB4949077.1"/>
    <property type="molecule type" value="Genomic_DNA"/>
</dbReference>
<sequence length="89" mass="9891">MAVTPPTDEQLDTFIRARLALIGIDLDDLPVDDPAAPADQVRLMSSLRTFLRNVPAAISDFTMDPQMRIPSFYPPEFMSWTSPGSQAPR</sequence>
<accession>A0A6J7K1N0</accession>
<gene>
    <name evidence="1" type="ORF">UFOPK3772_01419</name>
</gene>
<evidence type="ECO:0000313" key="1">
    <source>
        <dbReference type="EMBL" id="CAB4949077.1"/>
    </source>
</evidence>
<name>A0A6J7K1N0_9ZZZZ</name>